<evidence type="ECO:0000313" key="3">
    <source>
        <dbReference type="EMBL" id="KAK7357350.1"/>
    </source>
</evidence>
<organism evidence="3 4">
    <name type="scientific">Phaseolus coccineus</name>
    <name type="common">Scarlet runner bean</name>
    <name type="synonym">Phaseolus multiflorus</name>
    <dbReference type="NCBI Taxonomy" id="3886"/>
    <lineage>
        <taxon>Eukaryota</taxon>
        <taxon>Viridiplantae</taxon>
        <taxon>Streptophyta</taxon>
        <taxon>Embryophyta</taxon>
        <taxon>Tracheophyta</taxon>
        <taxon>Spermatophyta</taxon>
        <taxon>Magnoliopsida</taxon>
        <taxon>eudicotyledons</taxon>
        <taxon>Gunneridae</taxon>
        <taxon>Pentapetalae</taxon>
        <taxon>rosids</taxon>
        <taxon>fabids</taxon>
        <taxon>Fabales</taxon>
        <taxon>Fabaceae</taxon>
        <taxon>Papilionoideae</taxon>
        <taxon>50 kb inversion clade</taxon>
        <taxon>NPAAA clade</taxon>
        <taxon>indigoferoid/millettioid clade</taxon>
        <taxon>Phaseoleae</taxon>
        <taxon>Phaseolus</taxon>
    </lineage>
</organism>
<evidence type="ECO:0000256" key="2">
    <source>
        <dbReference type="SAM" id="SignalP"/>
    </source>
</evidence>
<accession>A0AAN9R0C5</accession>
<protein>
    <submittedName>
        <fullName evidence="3">Uncharacterized protein</fullName>
    </submittedName>
</protein>
<dbReference type="Proteomes" id="UP001374584">
    <property type="component" value="Unassembled WGS sequence"/>
</dbReference>
<gene>
    <name evidence="3" type="ORF">VNO80_16634</name>
</gene>
<sequence length="86" mass="9558">MGAPKFSALLLFLIILLSSVLDSYSTSRLNSDGKLGTKSSERKVSFEFVQNHDSILYSLKTEKPNKKPNISIKRKVPTGPNPLHNN</sequence>
<name>A0AAN9R0C5_PHACN</name>
<feature type="region of interest" description="Disordered" evidence="1">
    <location>
        <begin position="65"/>
        <end position="86"/>
    </location>
</feature>
<keyword evidence="4" id="KW-1185">Reference proteome</keyword>
<reference evidence="3 4" key="1">
    <citation type="submission" date="2024-01" db="EMBL/GenBank/DDBJ databases">
        <title>The genomes of 5 underutilized Papilionoideae crops provide insights into root nodulation and disease resistanc.</title>
        <authorList>
            <person name="Jiang F."/>
        </authorList>
    </citation>
    <scope>NUCLEOTIDE SEQUENCE [LARGE SCALE GENOMIC DNA]</scope>
    <source>
        <strain evidence="3">JINMINGXINNONG_FW02</strain>
        <tissue evidence="3">Leaves</tissue>
    </source>
</reference>
<comment type="caution">
    <text evidence="3">The sequence shown here is derived from an EMBL/GenBank/DDBJ whole genome shotgun (WGS) entry which is preliminary data.</text>
</comment>
<feature type="signal peptide" evidence="2">
    <location>
        <begin position="1"/>
        <end position="23"/>
    </location>
</feature>
<feature type="chain" id="PRO_5042923943" evidence="2">
    <location>
        <begin position="24"/>
        <end position="86"/>
    </location>
</feature>
<dbReference type="AlphaFoldDB" id="A0AAN9R0C5"/>
<proteinExistence type="predicted"/>
<dbReference type="EMBL" id="JAYMYR010000006">
    <property type="protein sequence ID" value="KAK7357350.1"/>
    <property type="molecule type" value="Genomic_DNA"/>
</dbReference>
<evidence type="ECO:0000313" key="4">
    <source>
        <dbReference type="Proteomes" id="UP001374584"/>
    </source>
</evidence>
<keyword evidence="2" id="KW-0732">Signal</keyword>
<evidence type="ECO:0000256" key="1">
    <source>
        <dbReference type="SAM" id="MobiDB-lite"/>
    </source>
</evidence>